<protein>
    <submittedName>
        <fullName evidence="1">Uncharacterized protein</fullName>
    </submittedName>
</protein>
<proteinExistence type="predicted"/>
<sequence>MVPSHSNVISVHSCPPPKLRALQLWCLEESQTISATSSAEIEGQRGKKEGSRGILEDLVAWKAYCLAVRTRQVNLQVRDSTTSFMFRSMRLSCYVWRELLWLYDECRDGERRDDLCDMLYADVMRLCGPTGHQSSMDIDMTRVTRRGPRIPTVLGVPQDTEDQSYVPTGAHVARVRERARDWVEDEARARASWRVTRSETVEGHRDYRFRLSLFQTFAFEFECFSLLIIFYVDRARVGI</sequence>
<evidence type="ECO:0000313" key="1">
    <source>
        <dbReference type="EMBL" id="KAA0055993.1"/>
    </source>
</evidence>
<reference evidence="1 2" key="1">
    <citation type="submission" date="2019-08" db="EMBL/GenBank/DDBJ databases">
        <title>Draft genome sequences of two oriental melons (Cucumis melo L. var makuwa).</title>
        <authorList>
            <person name="Kwon S.-Y."/>
        </authorList>
    </citation>
    <scope>NUCLEOTIDE SEQUENCE [LARGE SCALE GENOMIC DNA]</scope>
    <source>
        <strain evidence="2">cv. SW 3</strain>
        <tissue evidence="1">Leaf</tissue>
    </source>
</reference>
<evidence type="ECO:0000313" key="2">
    <source>
        <dbReference type="Proteomes" id="UP000321393"/>
    </source>
</evidence>
<dbReference type="EMBL" id="SSTE01008362">
    <property type="protein sequence ID" value="KAA0055993.1"/>
    <property type="molecule type" value="Genomic_DNA"/>
</dbReference>
<gene>
    <name evidence="1" type="ORF">E6C27_scaffold319G001350</name>
</gene>
<accession>A0A5A7UJ76</accession>
<dbReference type="Proteomes" id="UP000321393">
    <property type="component" value="Unassembled WGS sequence"/>
</dbReference>
<name>A0A5A7UJ76_CUCMM</name>
<organism evidence="1 2">
    <name type="scientific">Cucumis melo var. makuwa</name>
    <name type="common">Oriental melon</name>
    <dbReference type="NCBI Taxonomy" id="1194695"/>
    <lineage>
        <taxon>Eukaryota</taxon>
        <taxon>Viridiplantae</taxon>
        <taxon>Streptophyta</taxon>
        <taxon>Embryophyta</taxon>
        <taxon>Tracheophyta</taxon>
        <taxon>Spermatophyta</taxon>
        <taxon>Magnoliopsida</taxon>
        <taxon>eudicotyledons</taxon>
        <taxon>Gunneridae</taxon>
        <taxon>Pentapetalae</taxon>
        <taxon>rosids</taxon>
        <taxon>fabids</taxon>
        <taxon>Cucurbitales</taxon>
        <taxon>Cucurbitaceae</taxon>
        <taxon>Benincaseae</taxon>
        <taxon>Cucumis</taxon>
    </lineage>
</organism>
<comment type="caution">
    <text evidence="1">The sequence shown here is derived from an EMBL/GenBank/DDBJ whole genome shotgun (WGS) entry which is preliminary data.</text>
</comment>
<dbReference type="AlphaFoldDB" id="A0A5A7UJ76"/>